<keyword evidence="2" id="KW-1185">Reference proteome</keyword>
<evidence type="ECO:0000313" key="2">
    <source>
        <dbReference type="Proteomes" id="UP000215914"/>
    </source>
</evidence>
<dbReference type="GO" id="GO:0005634">
    <property type="term" value="C:nucleus"/>
    <property type="evidence" value="ECO:0000318"/>
    <property type="project" value="GO_Central"/>
</dbReference>
<dbReference type="Gramene" id="mRNA:HanXRQr2_Chr09g0395601">
    <property type="protein sequence ID" value="mRNA:HanXRQr2_Chr09g0395601"/>
    <property type="gene ID" value="HanXRQr2_Chr09g0395601"/>
</dbReference>
<dbReference type="Proteomes" id="UP000215914">
    <property type="component" value="Unassembled WGS sequence"/>
</dbReference>
<reference evidence="1" key="1">
    <citation type="journal article" date="2017" name="Nature">
        <title>The sunflower genome provides insights into oil metabolism, flowering and Asterid evolution.</title>
        <authorList>
            <person name="Badouin H."/>
            <person name="Gouzy J."/>
            <person name="Grassa C.J."/>
            <person name="Murat F."/>
            <person name="Staton S.E."/>
            <person name="Cottret L."/>
            <person name="Lelandais-Briere C."/>
            <person name="Owens G.L."/>
            <person name="Carrere S."/>
            <person name="Mayjonade B."/>
            <person name="Legrand L."/>
            <person name="Gill N."/>
            <person name="Kane N.C."/>
            <person name="Bowers J.E."/>
            <person name="Hubner S."/>
            <person name="Bellec A."/>
            <person name="Berard A."/>
            <person name="Berges H."/>
            <person name="Blanchet N."/>
            <person name="Boniface M.C."/>
            <person name="Brunel D."/>
            <person name="Catrice O."/>
            <person name="Chaidir N."/>
            <person name="Claudel C."/>
            <person name="Donnadieu C."/>
            <person name="Faraut T."/>
            <person name="Fievet G."/>
            <person name="Helmstetter N."/>
            <person name="King M."/>
            <person name="Knapp S.J."/>
            <person name="Lai Z."/>
            <person name="Le Paslier M.C."/>
            <person name="Lippi Y."/>
            <person name="Lorenzon L."/>
            <person name="Mandel J.R."/>
            <person name="Marage G."/>
            <person name="Marchand G."/>
            <person name="Marquand E."/>
            <person name="Bret-Mestries E."/>
            <person name="Morien E."/>
            <person name="Nambeesan S."/>
            <person name="Nguyen T."/>
            <person name="Pegot-Espagnet P."/>
            <person name="Pouilly N."/>
            <person name="Raftis F."/>
            <person name="Sallet E."/>
            <person name="Schiex T."/>
            <person name="Thomas J."/>
            <person name="Vandecasteele C."/>
            <person name="Vares D."/>
            <person name="Vear F."/>
            <person name="Vautrin S."/>
            <person name="Crespi M."/>
            <person name="Mangin B."/>
            <person name="Burke J.M."/>
            <person name="Salse J."/>
            <person name="Munos S."/>
            <person name="Vincourt P."/>
            <person name="Rieseberg L.H."/>
            <person name="Langlade N.B."/>
        </authorList>
    </citation>
    <scope>NUCLEOTIDE SEQUENCE</scope>
    <source>
        <tissue evidence="1">Leaves</tissue>
    </source>
</reference>
<sequence length="147" mass="16347">MYADKKPDKVDQNEQRLSKWLNCALSNEPLKRPVVVDYLGNVFNKQALVEALLNKNVPKAFGYIKGLKDMISVELESIPGTEGADSGYRIETNGKVVNGKNEAKRFKAADLAPANANKEVYASIFTSSRKSDFKETYSCRSLPLGRN</sequence>
<dbReference type="AlphaFoldDB" id="A0A9K3N938"/>
<dbReference type="InterPro" id="IPR006735">
    <property type="entry name" value="Rtf2"/>
</dbReference>
<gene>
    <name evidence="1" type="ORF">HanXRQr2_Chr09g0395601</name>
</gene>
<dbReference type="PANTHER" id="PTHR12775">
    <property type="entry name" value="PROTEIN C20ORF43 HOMOLOG"/>
    <property type="match status" value="1"/>
</dbReference>
<dbReference type="EMBL" id="MNCJ02000324">
    <property type="protein sequence ID" value="KAF5791509.1"/>
    <property type="molecule type" value="Genomic_DNA"/>
</dbReference>
<proteinExistence type="predicted"/>
<dbReference type="Pfam" id="PF04641">
    <property type="entry name" value="Rtf2"/>
    <property type="match status" value="1"/>
</dbReference>
<name>A0A9K3N938_HELAN</name>
<dbReference type="PANTHER" id="PTHR12775:SF2">
    <property type="entry name" value="REPLICATION TERMINATION FACTOR 2"/>
    <property type="match status" value="1"/>
</dbReference>
<reference evidence="1" key="2">
    <citation type="submission" date="2020-06" db="EMBL/GenBank/DDBJ databases">
        <title>Helianthus annuus Genome sequencing and assembly Release 2.</title>
        <authorList>
            <person name="Gouzy J."/>
            <person name="Langlade N."/>
            <person name="Munos S."/>
        </authorList>
    </citation>
    <scope>NUCLEOTIDE SEQUENCE</scope>
    <source>
        <tissue evidence="1">Leaves</tissue>
    </source>
</reference>
<accession>A0A9K3N938</accession>
<comment type="caution">
    <text evidence="1">The sequence shown here is derived from an EMBL/GenBank/DDBJ whole genome shotgun (WGS) entry which is preliminary data.</text>
</comment>
<organism evidence="1 2">
    <name type="scientific">Helianthus annuus</name>
    <name type="common">Common sunflower</name>
    <dbReference type="NCBI Taxonomy" id="4232"/>
    <lineage>
        <taxon>Eukaryota</taxon>
        <taxon>Viridiplantae</taxon>
        <taxon>Streptophyta</taxon>
        <taxon>Embryophyta</taxon>
        <taxon>Tracheophyta</taxon>
        <taxon>Spermatophyta</taxon>
        <taxon>Magnoliopsida</taxon>
        <taxon>eudicotyledons</taxon>
        <taxon>Gunneridae</taxon>
        <taxon>Pentapetalae</taxon>
        <taxon>asterids</taxon>
        <taxon>campanulids</taxon>
        <taxon>Asterales</taxon>
        <taxon>Asteraceae</taxon>
        <taxon>Asteroideae</taxon>
        <taxon>Heliantheae alliance</taxon>
        <taxon>Heliantheae</taxon>
        <taxon>Helianthus</taxon>
    </lineage>
</organism>
<evidence type="ECO:0000313" key="1">
    <source>
        <dbReference type="EMBL" id="KAF5791509.1"/>
    </source>
</evidence>
<protein>
    <submittedName>
        <fullName evidence="1">Replication termination factor 2</fullName>
    </submittedName>
</protein>